<dbReference type="InterPro" id="IPR007220">
    <property type="entry name" value="ORC2"/>
</dbReference>
<dbReference type="PANTHER" id="PTHR14052">
    <property type="entry name" value="ORIGIN RECOGNITION COMPLEX SUBUNIT 2"/>
    <property type="match status" value="1"/>
</dbReference>
<feature type="region of interest" description="Disordered" evidence="6">
    <location>
        <begin position="1"/>
        <end position="65"/>
    </location>
</feature>
<dbReference type="GO" id="GO:0003688">
    <property type="term" value="F:DNA replication origin binding"/>
    <property type="evidence" value="ECO:0007669"/>
    <property type="project" value="UniProtKB-UniRule"/>
</dbReference>
<feature type="compositionally biased region" description="Low complexity" evidence="6">
    <location>
        <begin position="1"/>
        <end position="12"/>
    </location>
</feature>
<comment type="subcellular location">
    <subcellularLocation>
        <location evidence="1 5">Nucleus</location>
    </subcellularLocation>
</comment>
<evidence type="ECO:0000256" key="4">
    <source>
        <dbReference type="ARBA" id="ARBA00023242"/>
    </source>
</evidence>
<feature type="region of interest" description="Disordered" evidence="6">
    <location>
        <begin position="293"/>
        <end position="324"/>
    </location>
</feature>
<evidence type="ECO:0000256" key="1">
    <source>
        <dbReference type="ARBA" id="ARBA00004123"/>
    </source>
</evidence>
<evidence type="ECO:0000256" key="2">
    <source>
        <dbReference type="ARBA" id="ARBA00007421"/>
    </source>
</evidence>
<protein>
    <recommendedName>
        <fullName evidence="5">Origin recognition complex subunit 2</fullName>
    </recommendedName>
</protein>
<name>A0A8H7PBS5_9APHY</name>
<comment type="similarity">
    <text evidence="2 5">Belongs to the ORC2 family.</text>
</comment>
<dbReference type="PANTHER" id="PTHR14052:SF0">
    <property type="entry name" value="ORIGIN RECOGNITION COMPLEX SUBUNIT 2"/>
    <property type="match status" value="1"/>
</dbReference>
<reference evidence="9" key="1">
    <citation type="submission" date="2020-11" db="EMBL/GenBank/DDBJ databases">
        <authorList>
            <person name="Koelle M."/>
            <person name="Horta M.A.C."/>
            <person name="Nowrousian M."/>
            <person name="Ohm R.A."/>
            <person name="Benz P."/>
            <person name="Pilgard A."/>
        </authorList>
    </citation>
    <scope>NUCLEOTIDE SEQUENCE</scope>
    <source>
        <strain evidence="9">FPRL280</strain>
    </source>
</reference>
<proteinExistence type="inferred from homology"/>
<evidence type="ECO:0000256" key="6">
    <source>
        <dbReference type="SAM" id="MobiDB-lite"/>
    </source>
</evidence>
<keyword evidence="4 5" id="KW-0539">Nucleus</keyword>
<feature type="compositionally biased region" description="Low complexity" evidence="6">
    <location>
        <begin position="26"/>
        <end position="65"/>
    </location>
</feature>
<comment type="function">
    <text evidence="5">Component of the origin recognition complex (ORC) that binds origins of replication. DNA-binding is ATP-dependent. ORC is required to assemble the pre-replication complex necessary to initiate DNA replication.</text>
</comment>
<evidence type="ECO:0000259" key="8">
    <source>
        <dbReference type="Pfam" id="PF24882"/>
    </source>
</evidence>
<dbReference type="InterPro" id="IPR056772">
    <property type="entry name" value="RecA-like_ORC2"/>
</dbReference>
<dbReference type="GO" id="GO:0005664">
    <property type="term" value="C:nuclear origin of replication recognition complex"/>
    <property type="evidence" value="ECO:0007669"/>
    <property type="project" value="UniProtKB-UniRule"/>
</dbReference>
<evidence type="ECO:0000259" key="7">
    <source>
        <dbReference type="Pfam" id="PF04084"/>
    </source>
</evidence>
<evidence type="ECO:0000313" key="10">
    <source>
        <dbReference type="Proteomes" id="UP000639403"/>
    </source>
</evidence>
<dbReference type="Pfam" id="PF04084">
    <property type="entry name" value="RecA-like_ORC2"/>
    <property type="match status" value="1"/>
</dbReference>
<feature type="domain" description="Origin recognition complex subunit 2 RecA-like" evidence="7">
    <location>
        <begin position="131"/>
        <end position="345"/>
    </location>
</feature>
<evidence type="ECO:0000256" key="5">
    <source>
        <dbReference type="RuleBase" id="RU368084"/>
    </source>
</evidence>
<comment type="caution">
    <text evidence="9">The sequence shown here is derived from an EMBL/GenBank/DDBJ whole genome shotgun (WGS) entry which is preliminary data.</text>
</comment>
<organism evidence="9 10">
    <name type="scientific">Rhodonia placenta</name>
    <dbReference type="NCBI Taxonomy" id="104341"/>
    <lineage>
        <taxon>Eukaryota</taxon>
        <taxon>Fungi</taxon>
        <taxon>Dikarya</taxon>
        <taxon>Basidiomycota</taxon>
        <taxon>Agaricomycotina</taxon>
        <taxon>Agaricomycetes</taxon>
        <taxon>Polyporales</taxon>
        <taxon>Adustoporiaceae</taxon>
        <taxon>Rhodonia</taxon>
    </lineage>
</organism>
<dbReference type="InterPro" id="IPR056773">
    <property type="entry name" value="WHD_ORC2"/>
</dbReference>
<gene>
    <name evidence="9" type="ORF">IEO21_00484</name>
</gene>
<dbReference type="EMBL" id="JADOXO010000003">
    <property type="protein sequence ID" value="KAF9821638.1"/>
    <property type="molecule type" value="Genomic_DNA"/>
</dbReference>
<evidence type="ECO:0000313" key="9">
    <source>
        <dbReference type="EMBL" id="KAF9821638.1"/>
    </source>
</evidence>
<keyword evidence="3 5" id="KW-0235">DNA replication</keyword>
<reference evidence="9" key="2">
    <citation type="journal article" name="Front. Microbiol.">
        <title>Degradative Capacity of Two Strains of Rhodonia placenta: From Phenotype to Genotype.</title>
        <authorList>
            <person name="Kolle M."/>
            <person name="Horta M.A.C."/>
            <person name="Nowrousian M."/>
            <person name="Ohm R.A."/>
            <person name="Benz J.P."/>
            <person name="Pilgard A."/>
        </authorList>
    </citation>
    <scope>NUCLEOTIDE SEQUENCE</scope>
    <source>
        <strain evidence="9">FPRL280</strain>
    </source>
</reference>
<dbReference type="AlphaFoldDB" id="A0A8H7PBS5"/>
<dbReference type="Proteomes" id="UP000639403">
    <property type="component" value="Unassembled WGS sequence"/>
</dbReference>
<accession>A0A8H7PBS5</accession>
<sequence>MHSDYTDTYTTDGGDDDDGVEEWPLSTPATSSRASTRASSRASSVFSSTPGTPAHTTPFDDAAADPDTLPSATFTAHTAFDAYFAHAAKPARTSAAVFSHRVPALAAEEYAAALARLPAPRTLWAADSPARRALFAQWAAELRAGFNVLCHGYGSKRRVLNAFAAALARRRGAHVLVVNAFQPGFALRDLLAAIAQTPPVRDADDALPTAAAAGIEAQTQRVYDVFSAAHGEDGAPRLYLVVHNVDGPGLRTAKARACLARLALAPRIHLVASIDHVAAPTRWTLGELFARKSDSAPHAPGGSRRNAKGKGKARGDGDDDVDGDSVANAHAHALPRRGFAWLWHDLTTLAPYDFELAGADPASLSSAPAGTRRGAPAAAVGAPAGAGAQIVSESAARHVLASVTQKARKLFVLLGGKQLELMVDGAAGGAGAGATGVEAAYDYARLFSAARDEFVATSDGALRALLAEFRDHGLVVSVDVPGANGVAQGEALWIPMRREALTKVVAAVRAEDGG</sequence>
<comment type="subunit">
    <text evidence="5">Component of the origin recognition complex (ORC).</text>
</comment>
<feature type="domain" description="Origin recognition complex subunit 2 winged-helix" evidence="8">
    <location>
        <begin position="438"/>
        <end position="499"/>
    </location>
</feature>
<evidence type="ECO:0000256" key="3">
    <source>
        <dbReference type="ARBA" id="ARBA00022705"/>
    </source>
</evidence>
<dbReference type="Pfam" id="PF24882">
    <property type="entry name" value="WHD_ORC2"/>
    <property type="match status" value="1"/>
</dbReference>
<dbReference type="GO" id="GO:0006260">
    <property type="term" value="P:DNA replication"/>
    <property type="evidence" value="ECO:0007669"/>
    <property type="project" value="UniProtKB-UniRule"/>
</dbReference>